<dbReference type="InterPro" id="IPR025847">
    <property type="entry name" value="MEDS_domain"/>
</dbReference>
<dbReference type="Proteomes" id="UP001341444">
    <property type="component" value="Unassembled WGS sequence"/>
</dbReference>
<comment type="caution">
    <text evidence="2">The sequence shown here is derived from an EMBL/GenBank/DDBJ whole genome shotgun (WGS) entry which is preliminary data.</text>
</comment>
<feature type="domain" description="MEDS" evidence="1">
    <location>
        <begin position="16"/>
        <end position="168"/>
    </location>
</feature>
<evidence type="ECO:0000259" key="1">
    <source>
        <dbReference type="Pfam" id="PF14417"/>
    </source>
</evidence>
<evidence type="ECO:0000313" key="2">
    <source>
        <dbReference type="EMBL" id="MED1203518.1"/>
    </source>
</evidence>
<name>A0ABU6MIP2_9BACI</name>
<accession>A0ABU6MIP2</accession>
<organism evidence="2 3">
    <name type="scientific">Heyndrickxia acidicola</name>
    <dbReference type="NCBI Taxonomy" id="209389"/>
    <lineage>
        <taxon>Bacteria</taxon>
        <taxon>Bacillati</taxon>
        <taxon>Bacillota</taxon>
        <taxon>Bacilli</taxon>
        <taxon>Bacillales</taxon>
        <taxon>Bacillaceae</taxon>
        <taxon>Heyndrickxia</taxon>
    </lineage>
</organism>
<dbReference type="EMBL" id="JARMAB010000013">
    <property type="protein sequence ID" value="MED1203518.1"/>
    <property type="molecule type" value="Genomic_DNA"/>
</dbReference>
<protein>
    <submittedName>
        <fullName evidence="2">MEDS domain-containing protein</fullName>
    </submittedName>
</protein>
<reference evidence="2 3" key="1">
    <citation type="submission" date="2023-03" db="EMBL/GenBank/DDBJ databases">
        <title>Bacillus Genome Sequencing.</title>
        <authorList>
            <person name="Dunlap C."/>
        </authorList>
    </citation>
    <scope>NUCLEOTIDE SEQUENCE [LARGE SCALE GENOMIC DNA]</scope>
    <source>
        <strain evidence="2 3">B-23453</strain>
    </source>
</reference>
<evidence type="ECO:0000313" key="3">
    <source>
        <dbReference type="Proteomes" id="UP001341444"/>
    </source>
</evidence>
<keyword evidence="3" id="KW-1185">Reference proteome</keyword>
<proteinExistence type="predicted"/>
<dbReference type="Pfam" id="PF14417">
    <property type="entry name" value="MEDS"/>
    <property type="match status" value="1"/>
</dbReference>
<gene>
    <name evidence="2" type="ORF">P4T90_10565</name>
</gene>
<dbReference type="RefSeq" id="WP_066271105.1">
    <property type="nucleotide sequence ID" value="NZ_JARMAB010000013.1"/>
</dbReference>
<sequence>MKFNFDQLIKENESVHIYYNITHLQTYIKNTVSYIISGIHQGQHILIIESEKLIPHIFKALEGHITKDQQSYIHTVNNFDYYCSTGSFQPAVIFDHLSKTLKPFYDQHIPFRIWAHVEWSEQEGILTILEEFENEADKIVQDQKLYLVCAYDEERVPESLKTSLMKCHEYIMKDDEIIISELYQMNP</sequence>